<organism evidence="7 8">
    <name type="scientific">Nereida ignava</name>
    <dbReference type="NCBI Taxonomy" id="282199"/>
    <lineage>
        <taxon>Bacteria</taxon>
        <taxon>Pseudomonadati</taxon>
        <taxon>Pseudomonadota</taxon>
        <taxon>Alphaproteobacteria</taxon>
        <taxon>Rhodobacterales</taxon>
        <taxon>Roseobacteraceae</taxon>
        <taxon>Nereida</taxon>
    </lineage>
</organism>
<dbReference type="OrthoDB" id="9772484at2"/>
<protein>
    <submittedName>
        <fullName evidence="7">Cryptochrome-like protein cry2</fullName>
    </submittedName>
</protein>
<feature type="compositionally biased region" description="Basic and acidic residues" evidence="5">
    <location>
        <begin position="495"/>
        <end position="512"/>
    </location>
</feature>
<feature type="region of interest" description="Disordered" evidence="5">
    <location>
        <begin position="489"/>
        <end position="519"/>
    </location>
</feature>
<evidence type="ECO:0000313" key="8">
    <source>
        <dbReference type="Proteomes" id="UP000048949"/>
    </source>
</evidence>
<evidence type="ECO:0000313" key="7">
    <source>
        <dbReference type="EMBL" id="CRK74586.1"/>
    </source>
</evidence>
<dbReference type="SUPFAM" id="SSF48173">
    <property type="entry name" value="Cryptochrome/photolyase FAD-binding domain"/>
    <property type="match status" value="1"/>
</dbReference>
<feature type="binding site" evidence="4">
    <location>
        <position position="280"/>
    </location>
    <ligand>
        <name>FAD</name>
        <dbReference type="ChEBI" id="CHEBI:57692"/>
    </ligand>
</feature>
<reference evidence="7 8" key="1">
    <citation type="submission" date="2015-04" db="EMBL/GenBank/DDBJ databases">
        <authorList>
            <person name="Syromyatnikov M.Y."/>
            <person name="Popov V.N."/>
        </authorList>
    </citation>
    <scope>NUCLEOTIDE SEQUENCE [LARGE SCALE GENOMIC DNA]</scope>
    <source>
        <strain evidence="7 8">CECT 5292</strain>
    </source>
</reference>
<dbReference type="InterPro" id="IPR005101">
    <property type="entry name" value="Cryptochr/Photolyase_FAD-bd"/>
</dbReference>
<dbReference type="InterPro" id="IPR036134">
    <property type="entry name" value="Crypto/Photolyase_FAD-like_sf"/>
</dbReference>
<gene>
    <name evidence="7" type="primary">cry2</name>
    <name evidence="7" type="ORF">NIG5292_00621</name>
</gene>
<dbReference type="Gene3D" id="1.10.579.10">
    <property type="entry name" value="DNA Cyclobutane Dipyrimidine Photolyase, subunit A, domain 3"/>
    <property type="match status" value="1"/>
</dbReference>
<sequence>MLVHVFARLTSHRVDQTINILWLKRDLRVADNPALAKAVQGDHSVVPLYIVEPEYWQLPDTSARQYAFLRETLHDLAKTLAGLGAPLVVRVSDAVQALDELSKTYQINQIFSTEETGNAWTFRRDQRVAAWAKHTGITWTQVPQFGVVRGLRSRDGWAASREKSVRLTQIDPPVAMRPHGVESQRMPSLVELSLIDDCPNRQAGGRGSALSLLGGFLTERGQSYRAAMSSPLEGEWACSRMSPHLALGALSVREAAHAVQARSREVTGTRSGWSGSLRSFQSRLAWRDHFMQKLEDAPRLEYQAMHSAYENLRPKHPNAERLHAWKTGQTGIPFVDACMRYLIHTGWLNFRMRSMLMSVASYHLWLDWRSTGPHLAQVFTDYEPGIHWSQVQMQSGTTGINTVRMYNPVKQGIDQDPNGIFTRRWCPELAQVPDRFLQEPWRWDGAGTVVGTLYPEPIVDLPQAARFARDQVWSVRKGAAFHNEAKTIVKKHASRKSDRGFQRDKAPKDPDTRQMSFDI</sequence>
<dbReference type="Gene3D" id="1.25.40.80">
    <property type="match status" value="1"/>
</dbReference>
<dbReference type="InterPro" id="IPR036155">
    <property type="entry name" value="Crypto/Photolyase_N_sf"/>
</dbReference>
<dbReference type="InterPro" id="IPR014729">
    <property type="entry name" value="Rossmann-like_a/b/a_fold"/>
</dbReference>
<accession>A0A0U1NIL5</accession>
<dbReference type="GO" id="GO:0009416">
    <property type="term" value="P:response to light stimulus"/>
    <property type="evidence" value="ECO:0007669"/>
    <property type="project" value="TreeGrafter"/>
</dbReference>
<dbReference type="Pfam" id="PF03441">
    <property type="entry name" value="FAD_binding_7"/>
    <property type="match status" value="1"/>
</dbReference>
<evidence type="ECO:0000256" key="1">
    <source>
        <dbReference type="ARBA" id="ARBA00001932"/>
    </source>
</evidence>
<keyword evidence="2 4" id="KW-0285">Flavoprotein</keyword>
<dbReference type="Proteomes" id="UP000048949">
    <property type="component" value="Unassembled WGS sequence"/>
</dbReference>
<name>A0A0U1NIL5_9RHOB</name>
<dbReference type="STRING" id="282199.GCA_001049735_00621"/>
<proteinExistence type="predicted"/>
<dbReference type="PANTHER" id="PTHR11455:SF9">
    <property type="entry name" value="CRYPTOCHROME CIRCADIAN CLOCK 5 ISOFORM X1"/>
    <property type="match status" value="1"/>
</dbReference>
<keyword evidence="3 4" id="KW-0274">FAD</keyword>
<feature type="domain" description="Photolyase/cryptochrome alpha/beta" evidence="6">
    <location>
        <begin position="17"/>
        <end position="147"/>
    </location>
</feature>
<evidence type="ECO:0000256" key="5">
    <source>
        <dbReference type="SAM" id="MobiDB-lite"/>
    </source>
</evidence>
<evidence type="ECO:0000256" key="2">
    <source>
        <dbReference type="ARBA" id="ARBA00022630"/>
    </source>
</evidence>
<dbReference type="InterPro" id="IPR002081">
    <property type="entry name" value="Cryptochrome/DNA_photolyase_1"/>
</dbReference>
<keyword evidence="8" id="KW-1185">Reference proteome</keyword>
<dbReference type="InterPro" id="IPR006050">
    <property type="entry name" value="DNA_photolyase_N"/>
</dbReference>
<dbReference type="GO" id="GO:0003904">
    <property type="term" value="F:deoxyribodipyrimidine photo-lyase activity"/>
    <property type="evidence" value="ECO:0007669"/>
    <property type="project" value="TreeGrafter"/>
</dbReference>
<dbReference type="GO" id="GO:0071949">
    <property type="term" value="F:FAD binding"/>
    <property type="evidence" value="ECO:0007669"/>
    <property type="project" value="TreeGrafter"/>
</dbReference>
<evidence type="ECO:0000259" key="6">
    <source>
        <dbReference type="PROSITE" id="PS51645"/>
    </source>
</evidence>
<dbReference type="SUPFAM" id="SSF52425">
    <property type="entry name" value="Cryptochrome/photolyase, N-terminal domain"/>
    <property type="match status" value="1"/>
</dbReference>
<dbReference type="GO" id="GO:0003677">
    <property type="term" value="F:DNA binding"/>
    <property type="evidence" value="ECO:0007669"/>
    <property type="project" value="TreeGrafter"/>
</dbReference>
<dbReference type="Pfam" id="PF00875">
    <property type="entry name" value="DNA_photolyase"/>
    <property type="match status" value="1"/>
</dbReference>
<evidence type="ECO:0000256" key="4">
    <source>
        <dbReference type="PIRSR" id="PIRSR602081-1"/>
    </source>
</evidence>
<feature type="binding site" evidence="4">
    <location>
        <position position="224"/>
    </location>
    <ligand>
        <name>FAD</name>
        <dbReference type="ChEBI" id="CHEBI:57692"/>
    </ligand>
</feature>
<comment type="cofactor">
    <cofactor evidence="4">
        <name>FAD</name>
        <dbReference type="ChEBI" id="CHEBI:57692"/>
    </cofactor>
    <text evidence="4">Binds 1 FAD per subunit.</text>
</comment>
<evidence type="ECO:0000256" key="3">
    <source>
        <dbReference type="ARBA" id="ARBA00022827"/>
    </source>
</evidence>
<dbReference type="AlphaFoldDB" id="A0A0U1NIL5"/>
<dbReference type="PROSITE" id="PS51645">
    <property type="entry name" value="PHR_CRY_ALPHA_BETA"/>
    <property type="match status" value="1"/>
</dbReference>
<dbReference type="RefSeq" id="WP_048597895.1">
    <property type="nucleotide sequence ID" value="NZ_CBFHGK010000001.1"/>
</dbReference>
<dbReference type="EMBL" id="CVQV01000003">
    <property type="protein sequence ID" value="CRK74586.1"/>
    <property type="molecule type" value="Genomic_DNA"/>
</dbReference>
<comment type="cofactor">
    <cofactor evidence="1">
        <name>(6R)-5,10-methylene-5,6,7,8-tetrahydrofolate</name>
        <dbReference type="ChEBI" id="CHEBI:15636"/>
    </cofactor>
</comment>
<dbReference type="PANTHER" id="PTHR11455">
    <property type="entry name" value="CRYPTOCHROME"/>
    <property type="match status" value="1"/>
</dbReference>
<dbReference type="Gene3D" id="3.40.50.620">
    <property type="entry name" value="HUPs"/>
    <property type="match status" value="1"/>
</dbReference>